<gene>
    <name evidence="5" type="ORF">FTX54_012690</name>
</gene>
<evidence type="ECO:0000313" key="6">
    <source>
        <dbReference type="Proteomes" id="UP000321816"/>
    </source>
</evidence>
<dbReference type="InterPro" id="IPR006343">
    <property type="entry name" value="DnaB/C_C"/>
</dbReference>
<dbReference type="RefSeq" id="WP_147803423.1">
    <property type="nucleotide sequence ID" value="NZ_CP144914.1"/>
</dbReference>
<dbReference type="OrthoDB" id="2082007at2"/>
<organism evidence="5 6">
    <name type="scientific">Alkalicoccus halolimnae</name>
    <dbReference type="NCBI Taxonomy" id="1667239"/>
    <lineage>
        <taxon>Bacteria</taxon>
        <taxon>Bacillati</taxon>
        <taxon>Bacillota</taxon>
        <taxon>Bacilli</taxon>
        <taxon>Bacillales</taxon>
        <taxon>Bacillaceae</taxon>
        <taxon>Alkalicoccus</taxon>
    </lineage>
</organism>
<sequence>MMQWQEIVPTTPFVAFSSGYFSAERADTMMMLYQPLIGPVALSLYMTLITEIGLHSDGRIKGVHKQWMTQTGQHLSMLFEERKKLEALGLLESYQGGEEEPVMYYELLMPMRPQEFFKDELLSVYLYNRIGSKDRYRTLREYFVKEQVETKELKRLTKGFSEVFTSVHPSEMKSTSKEMEGIITSASDISGLEKKAAYSMDEAMDLQDVTAYLPAFVNRDELYKPANRKLIQQVSFLYKFSNEELAYMIQDVMLHTDYLDGKKFREAAKRRYRLQESDKPPMLGLRTQPPALTSVKGQPQSEEEVQIQYFDTTSPIEYLHALSGGAKVFDGDISIIEQLMHDYDLPAGVVNVLVDYLYIVNNGKLSKQLAFKIASHWKRKKINTVTEAMQLAKQEHEERKAFQSKKQKPEKAKAEEPLPKWMQEEKQPAAEEDPAGDDMQKAMQEAAKYRELLRRKKEKKG</sequence>
<reference evidence="5 6" key="1">
    <citation type="submission" date="2024-01" db="EMBL/GenBank/DDBJ databases">
        <title>Complete Genome Sequence of Alkalicoccus halolimnae BZ-SZ-XJ29T, a Moderately Halophilic Bacterium Isolated from a Salt Lake.</title>
        <authorList>
            <person name="Zhao B."/>
        </authorList>
    </citation>
    <scope>NUCLEOTIDE SEQUENCE [LARGE SCALE GENOMIC DNA]</scope>
    <source>
        <strain evidence="5 6">BZ-SZ-XJ29</strain>
    </source>
</reference>
<evidence type="ECO:0000259" key="3">
    <source>
        <dbReference type="Pfam" id="PF07261"/>
    </source>
</evidence>
<feature type="domain" description="Replicative helicase loading/DNA remodeling protein DnaB N-terminal winged helix" evidence="4">
    <location>
        <begin position="13"/>
        <end position="174"/>
    </location>
</feature>
<evidence type="ECO:0000313" key="5">
    <source>
        <dbReference type="EMBL" id="WWD79269.1"/>
    </source>
</evidence>
<feature type="domain" description="DnaB/C C-terminal" evidence="3">
    <location>
        <begin position="333"/>
        <end position="390"/>
    </location>
</feature>
<feature type="compositionally biased region" description="Basic and acidic residues" evidence="2">
    <location>
        <begin position="393"/>
        <end position="429"/>
    </location>
</feature>
<keyword evidence="6" id="KW-1185">Reference proteome</keyword>
<dbReference type="KEGG" id="ahal:FTX54_012690"/>
<dbReference type="Pfam" id="PF25888">
    <property type="entry name" value="WHD_DnaB"/>
    <property type="match status" value="1"/>
</dbReference>
<dbReference type="InterPro" id="IPR058660">
    <property type="entry name" value="WHD_DnaB"/>
</dbReference>
<feature type="region of interest" description="Disordered" evidence="2">
    <location>
        <begin position="393"/>
        <end position="461"/>
    </location>
</feature>
<evidence type="ECO:0000256" key="2">
    <source>
        <dbReference type="SAM" id="MobiDB-lite"/>
    </source>
</evidence>
<name>A0A5C7F582_9BACI</name>
<comment type="similarity">
    <text evidence="1">Belongs to the DnaB/DnaD family.</text>
</comment>
<dbReference type="AlphaFoldDB" id="A0A5C7F582"/>
<protein>
    <submittedName>
        <fullName evidence="5">DnaD domain protein</fullName>
    </submittedName>
</protein>
<evidence type="ECO:0000259" key="4">
    <source>
        <dbReference type="Pfam" id="PF25888"/>
    </source>
</evidence>
<proteinExistence type="inferred from homology"/>
<dbReference type="EMBL" id="CP144914">
    <property type="protein sequence ID" value="WWD79269.1"/>
    <property type="molecule type" value="Genomic_DNA"/>
</dbReference>
<dbReference type="Pfam" id="PF07261">
    <property type="entry name" value="DnaB_2"/>
    <property type="match status" value="1"/>
</dbReference>
<dbReference type="Proteomes" id="UP000321816">
    <property type="component" value="Chromosome"/>
</dbReference>
<evidence type="ECO:0000256" key="1">
    <source>
        <dbReference type="ARBA" id="ARBA00093462"/>
    </source>
</evidence>
<accession>A0A5C7F582</accession>